<evidence type="ECO:0000256" key="2">
    <source>
        <dbReference type="SAM" id="MobiDB-lite"/>
    </source>
</evidence>
<evidence type="ECO:0000313" key="5">
    <source>
        <dbReference type="EMBL" id="KAF9511720.1"/>
    </source>
</evidence>
<dbReference type="Pfam" id="PF08142">
    <property type="entry name" value="AARP2CN"/>
    <property type="match status" value="1"/>
</dbReference>
<dbReference type="GO" id="GO:0030688">
    <property type="term" value="C:preribosome, small subunit precursor"/>
    <property type="evidence" value="ECO:0007669"/>
    <property type="project" value="TreeGrafter"/>
</dbReference>
<feature type="region of interest" description="Disordered" evidence="2">
    <location>
        <begin position="1"/>
        <end position="21"/>
    </location>
</feature>
<dbReference type="AlphaFoldDB" id="A0A9P6DVI8"/>
<organism evidence="5 6">
    <name type="scientific">Hydnum rufescens UP504</name>
    <dbReference type="NCBI Taxonomy" id="1448309"/>
    <lineage>
        <taxon>Eukaryota</taxon>
        <taxon>Fungi</taxon>
        <taxon>Dikarya</taxon>
        <taxon>Basidiomycota</taxon>
        <taxon>Agaricomycotina</taxon>
        <taxon>Agaricomycetes</taxon>
        <taxon>Cantharellales</taxon>
        <taxon>Hydnaceae</taxon>
        <taxon>Hydnum</taxon>
    </lineage>
</organism>
<dbReference type="SMART" id="SM01362">
    <property type="entry name" value="DUF663"/>
    <property type="match status" value="1"/>
</dbReference>
<comment type="similarity">
    <text evidence="1">Belongs to the TRAFAC class translation factor GTPase superfamily. Bms1-like GTPase family. TSR1 subfamily.</text>
</comment>
<dbReference type="GO" id="GO:0000479">
    <property type="term" value="P:endonucleolytic cleavage of tricistronic rRNA transcript (SSU-rRNA, 5.8S rRNA, LSU-rRNA)"/>
    <property type="evidence" value="ECO:0007669"/>
    <property type="project" value="TreeGrafter"/>
</dbReference>
<gene>
    <name evidence="5" type="ORF">BS47DRAFT_1372958</name>
</gene>
<dbReference type="InterPro" id="IPR012948">
    <property type="entry name" value="AARP2CN"/>
</dbReference>
<dbReference type="PANTHER" id="PTHR12858">
    <property type="entry name" value="RIBOSOME BIOGENESIS PROTEIN"/>
    <property type="match status" value="1"/>
</dbReference>
<dbReference type="GO" id="GO:0005525">
    <property type="term" value="F:GTP binding"/>
    <property type="evidence" value="ECO:0007669"/>
    <property type="project" value="TreeGrafter"/>
</dbReference>
<dbReference type="Pfam" id="PF22298">
    <property type="entry name" value="Tsr1_G-like"/>
    <property type="match status" value="1"/>
</dbReference>
<feature type="domain" description="Ribosome biogenesis protein BMS1/TSR1 C-terminal" evidence="4">
    <location>
        <begin position="418"/>
        <end position="691"/>
    </location>
</feature>
<dbReference type="InterPro" id="IPR039761">
    <property type="entry name" value="Bms1/Tsr1"/>
</dbReference>
<dbReference type="GO" id="GO:0000462">
    <property type="term" value="P:maturation of SSU-rRNA from tricistronic rRNA transcript (SSU-rRNA, 5.8S rRNA, LSU-rRNA)"/>
    <property type="evidence" value="ECO:0007669"/>
    <property type="project" value="TreeGrafter"/>
</dbReference>
<feature type="domain" description="AARP2CN" evidence="3">
    <location>
        <begin position="187"/>
        <end position="271"/>
    </location>
</feature>
<feature type="region of interest" description="Disordered" evidence="2">
    <location>
        <begin position="307"/>
        <end position="338"/>
    </location>
</feature>
<feature type="compositionally biased region" description="Basic residues" evidence="2">
    <location>
        <begin position="1"/>
        <end position="20"/>
    </location>
</feature>
<comment type="caution">
    <text evidence="5">The sequence shown here is derived from an EMBL/GenBank/DDBJ whole genome shotgun (WGS) entry which is preliminary data.</text>
</comment>
<evidence type="ECO:0000256" key="1">
    <source>
        <dbReference type="ARBA" id="ARBA00038288"/>
    </source>
</evidence>
<dbReference type="GO" id="GO:0034511">
    <property type="term" value="F:U3 snoRNA binding"/>
    <property type="evidence" value="ECO:0007669"/>
    <property type="project" value="TreeGrafter"/>
</dbReference>
<dbReference type="SMART" id="SM00785">
    <property type="entry name" value="AARP2CN"/>
    <property type="match status" value="1"/>
</dbReference>
<accession>A0A9P6DVI8</accession>
<evidence type="ECO:0000259" key="4">
    <source>
        <dbReference type="SMART" id="SM01362"/>
    </source>
</evidence>
<dbReference type="Proteomes" id="UP000886523">
    <property type="component" value="Unassembled WGS sequence"/>
</dbReference>
<evidence type="ECO:0000313" key="6">
    <source>
        <dbReference type="Proteomes" id="UP000886523"/>
    </source>
</evidence>
<dbReference type="EMBL" id="MU128996">
    <property type="protein sequence ID" value="KAF9511720.1"/>
    <property type="molecule type" value="Genomic_DNA"/>
</dbReference>
<keyword evidence="6" id="KW-1185">Reference proteome</keyword>
<dbReference type="OrthoDB" id="119302at2759"/>
<dbReference type="InterPro" id="IPR007034">
    <property type="entry name" value="BMS1_TSR1_C"/>
</dbReference>
<evidence type="ECO:0000259" key="3">
    <source>
        <dbReference type="SMART" id="SM00785"/>
    </source>
</evidence>
<proteinExistence type="inferred from homology"/>
<name>A0A9P6DVI8_9AGAM</name>
<protein>
    <submittedName>
        <fullName evidence="5">Uncharacterized protein</fullName>
    </submittedName>
</protein>
<dbReference type="PANTHER" id="PTHR12858:SF1">
    <property type="entry name" value="PRE-RRNA-PROCESSING PROTEIN TSR1 HOMOLOG"/>
    <property type="match status" value="1"/>
</dbReference>
<sequence length="716" mass="81228">MGNSHRPTHKQQNKPFKSKHATISALTEASKECNTGQVARASVEAGKSPTVAQIRLNRRNATKQMQLKKRHELVQATRIFNGVHVLDAAKCVVAPPGVDVADMPSYGTWNSPDVERFKTSAQFILLYRGLYARLDACKVVDYVALFLSTEVEVDNWGDLALRRLQAQGLPKVVTVTRRVYDLSSPAEATNVARCFCEGRPNRVRWRESRPWVLVDSLGWEENGSLNIGAFNETRLGTLRASGIIRGSPLSADRLIHVPNFGDYEIEKGLGSMNVESQVLSELANDGDSLISRLEPDTLLNEQTWPTDEEMQGVSGPSNDPALPPAKNGTTPEAVRKVPKGTSAYQAARIVSCDAYPEPVEMVDEEEEIDTRKGSVPFADLDLEEEGRQCIHYYDEVPAMRWARAREREDRDDLEFPDELDTPKDIPARTRFQRYRGPRSFRTSPWDPYENFPVDYARIFQFEDYERTRRSSGTSVSIYLKNVPHNVALSYNVAYPFVVFGLLQHEHKYSVLNFAVPGNTEYSEFARSKDPLILCVGPRRYHTNPVYSDHEHKAANNVHKFERYLQHGVTSVTTVFEPIIFGKQPCLLLRSTDDPQDLVATGSFMNPDPKRIIAKRIILTGHPFKVNKKTATIRYMLFNAGRCVFRPVQLHTKRGRVGHIRESLGTHGYFKAHFDGQINQMDTVCLSLYRRAFPKWSQLWKESVRSLLAPREDVMEE</sequence>
<dbReference type="GO" id="GO:0003924">
    <property type="term" value="F:GTPase activity"/>
    <property type="evidence" value="ECO:0007669"/>
    <property type="project" value="TreeGrafter"/>
</dbReference>
<dbReference type="Pfam" id="PF04950">
    <property type="entry name" value="RIBIOP_C"/>
    <property type="match status" value="1"/>
</dbReference>
<dbReference type="GO" id="GO:0005634">
    <property type="term" value="C:nucleus"/>
    <property type="evidence" value="ECO:0007669"/>
    <property type="project" value="InterPro"/>
</dbReference>
<reference evidence="5" key="1">
    <citation type="journal article" date="2020" name="Nat. Commun.">
        <title>Large-scale genome sequencing of mycorrhizal fungi provides insights into the early evolution of symbiotic traits.</title>
        <authorList>
            <person name="Miyauchi S."/>
            <person name="Kiss E."/>
            <person name="Kuo A."/>
            <person name="Drula E."/>
            <person name="Kohler A."/>
            <person name="Sanchez-Garcia M."/>
            <person name="Morin E."/>
            <person name="Andreopoulos B."/>
            <person name="Barry K.W."/>
            <person name="Bonito G."/>
            <person name="Buee M."/>
            <person name="Carver A."/>
            <person name="Chen C."/>
            <person name="Cichocki N."/>
            <person name="Clum A."/>
            <person name="Culley D."/>
            <person name="Crous P.W."/>
            <person name="Fauchery L."/>
            <person name="Girlanda M."/>
            <person name="Hayes R.D."/>
            <person name="Keri Z."/>
            <person name="LaButti K."/>
            <person name="Lipzen A."/>
            <person name="Lombard V."/>
            <person name="Magnuson J."/>
            <person name="Maillard F."/>
            <person name="Murat C."/>
            <person name="Nolan M."/>
            <person name="Ohm R.A."/>
            <person name="Pangilinan J."/>
            <person name="Pereira M.F."/>
            <person name="Perotto S."/>
            <person name="Peter M."/>
            <person name="Pfister S."/>
            <person name="Riley R."/>
            <person name="Sitrit Y."/>
            <person name="Stielow J.B."/>
            <person name="Szollosi G."/>
            <person name="Zifcakova L."/>
            <person name="Stursova M."/>
            <person name="Spatafora J.W."/>
            <person name="Tedersoo L."/>
            <person name="Vaario L.M."/>
            <person name="Yamada A."/>
            <person name="Yan M."/>
            <person name="Wang P."/>
            <person name="Xu J."/>
            <person name="Bruns T."/>
            <person name="Baldrian P."/>
            <person name="Vilgalys R."/>
            <person name="Dunand C."/>
            <person name="Henrissat B."/>
            <person name="Grigoriev I.V."/>
            <person name="Hibbett D."/>
            <person name="Nagy L.G."/>
            <person name="Martin F.M."/>
        </authorList>
    </citation>
    <scope>NUCLEOTIDE SEQUENCE</scope>
    <source>
        <strain evidence="5">UP504</strain>
    </source>
</reference>